<keyword evidence="1" id="KW-0732">Signal</keyword>
<dbReference type="InterPro" id="IPR012577">
    <property type="entry name" value="NIPSNAP"/>
</dbReference>
<sequence length="150" mass="17711">MPTVFSAPRFLRSLARILAPLMLVVAPLSAGAAVQQAGPIQQLRIYEIFDDTRDAFHDRFRDHAARLMEKYGFEIVAIWESRREDRLEFVYLLEWPDERTMRDSWERFMADEEWAEIKRQTGREHGRFVGEIEERTLRATDYSPARSFAD</sequence>
<dbReference type="InterPro" id="IPR011008">
    <property type="entry name" value="Dimeric_a/b-barrel"/>
</dbReference>
<comment type="caution">
    <text evidence="3">The sequence shown here is derived from an EMBL/GenBank/DDBJ whole genome shotgun (WGS) entry which is preliminary data.</text>
</comment>
<dbReference type="RefSeq" id="WP_370564723.1">
    <property type="nucleotide sequence ID" value="NZ_JBFWIB010000010.1"/>
</dbReference>
<dbReference type="Pfam" id="PF07978">
    <property type="entry name" value="NIPSNAP"/>
    <property type="match status" value="1"/>
</dbReference>
<organism evidence="3 4">
    <name type="scientific">Luteimonas salinilitoris</name>
    <dbReference type="NCBI Taxonomy" id="3237697"/>
    <lineage>
        <taxon>Bacteria</taxon>
        <taxon>Pseudomonadati</taxon>
        <taxon>Pseudomonadota</taxon>
        <taxon>Gammaproteobacteria</taxon>
        <taxon>Lysobacterales</taxon>
        <taxon>Lysobacteraceae</taxon>
        <taxon>Luteimonas</taxon>
    </lineage>
</organism>
<dbReference type="EMBL" id="JBFWIC010000023">
    <property type="protein sequence ID" value="MEZ0475911.1"/>
    <property type="molecule type" value="Genomic_DNA"/>
</dbReference>
<gene>
    <name evidence="3" type="ORF">AB6713_15015</name>
</gene>
<name>A0ABV4HVU5_9GAMM</name>
<reference evidence="3 4" key="1">
    <citation type="submission" date="2024-07" db="EMBL/GenBank/DDBJ databases">
        <title>Luteimonas salilacus sp. nov., isolated from the shore soil of Salt Lake in Tibet of China.</title>
        <authorList>
            <person name="Zhang X."/>
            <person name="Li A."/>
        </authorList>
    </citation>
    <scope>NUCLEOTIDE SEQUENCE [LARGE SCALE GENOMIC DNA]</scope>
    <source>
        <strain evidence="3 4">B3-2-R+30</strain>
    </source>
</reference>
<evidence type="ECO:0000259" key="2">
    <source>
        <dbReference type="Pfam" id="PF07978"/>
    </source>
</evidence>
<feature type="signal peptide" evidence="1">
    <location>
        <begin position="1"/>
        <end position="32"/>
    </location>
</feature>
<protein>
    <submittedName>
        <fullName evidence="3">NIPSNAP family protein</fullName>
    </submittedName>
</protein>
<feature type="chain" id="PRO_5046083203" evidence="1">
    <location>
        <begin position="33"/>
        <end position="150"/>
    </location>
</feature>
<accession>A0ABV4HVU5</accession>
<evidence type="ECO:0000313" key="4">
    <source>
        <dbReference type="Proteomes" id="UP001566331"/>
    </source>
</evidence>
<dbReference type="Gene3D" id="3.30.70.100">
    <property type="match status" value="1"/>
</dbReference>
<dbReference type="Proteomes" id="UP001566331">
    <property type="component" value="Unassembled WGS sequence"/>
</dbReference>
<dbReference type="SUPFAM" id="SSF54909">
    <property type="entry name" value="Dimeric alpha+beta barrel"/>
    <property type="match status" value="1"/>
</dbReference>
<feature type="domain" description="NIPSNAP" evidence="2">
    <location>
        <begin position="42"/>
        <end position="144"/>
    </location>
</feature>
<evidence type="ECO:0000313" key="3">
    <source>
        <dbReference type="EMBL" id="MEZ0475911.1"/>
    </source>
</evidence>
<evidence type="ECO:0000256" key="1">
    <source>
        <dbReference type="SAM" id="SignalP"/>
    </source>
</evidence>
<proteinExistence type="predicted"/>
<keyword evidence="4" id="KW-1185">Reference proteome</keyword>